<evidence type="ECO:0000313" key="1">
    <source>
        <dbReference type="EMBL" id="KAA0887987.1"/>
    </source>
</evidence>
<name>A0A5A9X4I6_9BACT</name>
<comment type="caution">
    <text evidence="1">The sequence shown here is derived from an EMBL/GenBank/DDBJ whole genome shotgun (WGS) entry which is preliminary data.</text>
</comment>
<evidence type="ECO:0000313" key="2">
    <source>
        <dbReference type="Proteomes" id="UP000324298"/>
    </source>
</evidence>
<dbReference type="InterPro" id="IPR025506">
    <property type="entry name" value="Abi_alpha"/>
</dbReference>
<organism evidence="1 2">
    <name type="scientific">Oryzomonas rubra</name>
    <dbReference type="NCBI Taxonomy" id="2509454"/>
    <lineage>
        <taxon>Bacteria</taxon>
        <taxon>Pseudomonadati</taxon>
        <taxon>Thermodesulfobacteriota</taxon>
        <taxon>Desulfuromonadia</taxon>
        <taxon>Geobacterales</taxon>
        <taxon>Geobacteraceae</taxon>
        <taxon>Oryzomonas</taxon>
    </lineage>
</organism>
<gene>
    <name evidence="1" type="ORF">ET418_17740</name>
</gene>
<dbReference type="Proteomes" id="UP000324298">
    <property type="component" value="Unassembled WGS sequence"/>
</dbReference>
<dbReference type="AlphaFoldDB" id="A0A5A9X4I6"/>
<protein>
    <submittedName>
        <fullName evidence="1">DUF4393 domain-containing protein</fullName>
    </submittedName>
</protein>
<accession>A0A5A9X4I6</accession>
<dbReference type="OrthoDB" id="7301451at2"/>
<sequence>MTDELKESAKAIQEVAKTAGKAIDLSDKFGQFISRYVGTSLSEAFGIFEDKLKYMRWERQVRLMQRANDFLLKEGFSQPTQAIPMKFAVPLLEAASLEDDDYLQDLWAKLIVNAAIEESDITINRTFIDILERLSPLEAKILDVVYAIPYEDMHHNGVDTRNLPNSAQVFPENSSNIERMEPSEDVKLALANLDRLGCISVSHSMGGGQLFGTLNPTLLGKRFFKACKLPSERAI</sequence>
<dbReference type="RefSeq" id="WP_149309935.1">
    <property type="nucleotide sequence ID" value="NZ_SRSD01000014.1"/>
</dbReference>
<proteinExistence type="predicted"/>
<keyword evidence="2" id="KW-1185">Reference proteome</keyword>
<dbReference type="Pfam" id="PF14337">
    <property type="entry name" value="Abi_alpha"/>
    <property type="match status" value="1"/>
</dbReference>
<dbReference type="EMBL" id="SRSD01000014">
    <property type="protein sequence ID" value="KAA0887987.1"/>
    <property type="molecule type" value="Genomic_DNA"/>
</dbReference>
<reference evidence="1 2" key="1">
    <citation type="submission" date="2019-04" db="EMBL/GenBank/DDBJ databases">
        <title>Geobacter ruber sp. nov., ferric-reducing bacteria isolated from paddy soil.</title>
        <authorList>
            <person name="Xu Z."/>
            <person name="Masuda Y."/>
            <person name="Itoh H."/>
            <person name="Senoo K."/>
        </authorList>
    </citation>
    <scope>NUCLEOTIDE SEQUENCE [LARGE SCALE GENOMIC DNA]</scope>
    <source>
        <strain evidence="1 2">Red88</strain>
    </source>
</reference>